<organism evidence="3 4">
    <name type="scientific">Digitaria exilis</name>
    <dbReference type="NCBI Taxonomy" id="1010633"/>
    <lineage>
        <taxon>Eukaryota</taxon>
        <taxon>Viridiplantae</taxon>
        <taxon>Streptophyta</taxon>
        <taxon>Embryophyta</taxon>
        <taxon>Tracheophyta</taxon>
        <taxon>Spermatophyta</taxon>
        <taxon>Magnoliopsida</taxon>
        <taxon>Liliopsida</taxon>
        <taxon>Poales</taxon>
        <taxon>Poaceae</taxon>
        <taxon>PACMAD clade</taxon>
        <taxon>Panicoideae</taxon>
        <taxon>Panicodae</taxon>
        <taxon>Paniceae</taxon>
        <taxon>Anthephorinae</taxon>
        <taxon>Digitaria</taxon>
    </lineage>
</organism>
<keyword evidence="2" id="KW-0812">Transmembrane</keyword>
<feature type="compositionally biased region" description="Polar residues" evidence="1">
    <location>
        <begin position="207"/>
        <end position="235"/>
    </location>
</feature>
<evidence type="ECO:0000313" key="3">
    <source>
        <dbReference type="EMBL" id="KAF8701431.1"/>
    </source>
</evidence>
<keyword evidence="4" id="KW-1185">Reference proteome</keyword>
<dbReference type="Proteomes" id="UP000636709">
    <property type="component" value="Unassembled WGS sequence"/>
</dbReference>
<dbReference type="PANTHER" id="PTHR36339">
    <property type="entry name" value="F23A5.5"/>
    <property type="match status" value="1"/>
</dbReference>
<sequence length="248" mass="27566">MLPALRPCRRLPVWSLRRRLLSSAVGEGGPPVDARAAAAAAAKARAEAAARARMEAYKQVQNFDWSSGADWKTAANILFTVPPKRKEFGLDFHLVQLFFVCMPSLAVYLVAQYARREIKRMEADAEEKRKKDEEVEKQKQLEEESAKEHADSKLSKVIDRLDTLEVVVKEIVDDKRKIPSDLPTKEEVVKKDEASPREAPYLKGRASDTQPVSVKSKDTNSVANASANTTQSNSERNGDKSSPAESKS</sequence>
<proteinExistence type="predicted"/>
<feature type="region of interest" description="Disordered" evidence="1">
    <location>
        <begin position="175"/>
        <end position="248"/>
    </location>
</feature>
<reference evidence="3" key="1">
    <citation type="submission" date="2020-07" db="EMBL/GenBank/DDBJ databases">
        <title>Genome sequence and genetic diversity analysis of an under-domesticated orphan crop, white fonio (Digitaria exilis).</title>
        <authorList>
            <person name="Bennetzen J.L."/>
            <person name="Chen S."/>
            <person name="Ma X."/>
            <person name="Wang X."/>
            <person name="Yssel A.E.J."/>
            <person name="Chaluvadi S.R."/>
            <person name="Johnson M."/>
            <person name="Gangashetty P."/>
            <person name="Hamidou F."/>
            <person name="Sanogo M.D."/>
            <person name="Zwaenepoel A."/>
            <person name="Wallace J."/>
            <person name="Van De Peer Y."/>
            <person name="Van Deynze A."/>
        </authorList>
    </citation>
    <scope>NUCLEOTIDE SEQUENCE</scope>
    <source>
        <tissue evidence="3">Leaves</tissue>
    </source>
</reference>
<feature type="transmembrane region" description="Helical" evidence="2">
    <location>
        <begin position="92"/>
        <end position="111"/>
    </location>
</feature>
<dbReference type="EMBL" id="JACEFO010001807">
    <property type="protein sequence ID" value="KAF8701431.1"/>
    <property type="molecule type" value="Genomic_DNA"/>
</dbReference>
<keyword evidence="2" id="KW-0472">Membrane</keyword>
<evidence type="ECO:0000256" key="1">
    <source>
        <dbReference type="SAM" id="MobiDB-lite"/>
    </source>
</evidence>
<dbReference type="AlphaFoldDB" id="A0A835BJ12"/>
<feature type="region of interest" description="Disordered" evidence="1">
    <location>
        <begin position="124"/>
        <end position="153"/>
    </location>
</feature>
<comment type="caution">
    <text evidence="3">The sequence shown here is derived from an EMBL/GenBank/DDBJ whole genome shotgun (WGS) entry which is preliminary data.</text>
</comment>
<name>A0A835BJ12_9POAL</name>
<dbReference type="OrthoDB" id="2021107at2759"/>
<accession>A0A835BJ12</accession>
<keyword evidence="2" id="KW-1133">Transmembrane helix</keyword>
<evidence type="ECO:0000313" key="4">
    <source>
        <dbReference type="Proteomes" id="UP000636709"/>
    </source>
</evidence>
<feature type="compositionally biased region" description="Basic and acidic residues" evidence="1">
    <location>
        <begin position="175"/>
        <end position="196"/>
    </location>
</feature>
<dbReference type="PANTHER" id="PTHR36339:SF2">
    <property type="entry name" value="F23A5.5"/>
    <property type="match status" value="1"/>
</dbReference>
<protein>
    <submittedName>
        <fullName evidence="3">Uncharacterized protein</fullName>
    </submittedName>
</protein>
<gene>
    <name evidence="3" type="ORF">HU200_033596</name>
</gene>
<evidence type="ECO:0000256" key="2">
    <source>
        <dbReference type="SAM" id="Phobius"/>
    </source>
</evidence>